<evidence type="ECO:0000313" key="1">
    <source>
        <dbReference type="EMBL" id="XRI77988.1"/>
    </source>
</evidence>
<proteinExistence type="predicted"/>
<dbReference type="EMBL" id="CP127527">
    <property type="protein sequence ID" value="XRI77988.1"/>
    <property type="molecule type" value="Genomic_DNA"/>
</dbReference>
<organism evidence="1 2">
    <name type="scientific">Acidithiobacillus sulfuriphilus</name>
    <dbReference type="NCBI Taxonomy" id="1867749"/>
    <lineage>
        <taxon>Bacteria</taxon>
        <taxon>Pseudomonadati</taxon>
        <taxon>Pseudomonadota</taxon>
        <taxon>Acidithiobacillia</taxon>
        <taxon>Acidithiobacillales</taxon>
        <taxon>Acidithiobacillaceae</taxon>
        <taxon>Acidithiobacillus</taxon>
    </lineage>
</organism>
<reference evidence="1 2" key="1">
    <citation type="journal article" date="2019" name="Int. J. Syst. Evol. Microbiol.">
        <title>Acidithiobacillus sulfuriphilus sp. nov.: an extremely acidophilic sulfur-oxidizing chemolithotroph isolated from a neutral pH environment.</title>
        <authorList>
            <person name="Falagan C."/>
            <person name="Moya-Beltran A."/>
            <person name="Castro M."/>
            <person name="Quatrini R."/>
            <person name="Johnson D.B."/>
        </authorList>
    </citation>
    <scope>NUCLEOTIDE SEQUENCE [LARGE SCALE GENOMIC DNA]</scope>
    <source>
        <strain evidence="1 2">CJ-2</strain>
    </source>
</reference>
<sequence>MNLSITGPSLSAAFLVGLLGGVHCVGMCGGLVGAFSLSQSPVRRRPSTAWSLVLGYNLGRIGSYSFAGALAGGVGSFAANLVNVRYAQLALAVLAALFMLVLGLYLAGWWRGLAVVERLGEGFWKRLAPLGRRFIPVHSFPQAIALGTLWGWMPCGLVYSVLIWAMAAGGADRGAALMMAFGLGTLPNLALMGLVGGGLAASLQHPCLRAAAGVVVIGLGVLNLTHVFWIF</sequence>
<dbReference type="Proteomes" id="UP000271650">
    <property type="component" value="Chromosome"/>
</dbReference>
<gene>
    <name evidence="1" type="ORF">EC580_004755</name>
</gene>
<name>A0ACD5HRL3_9PROT</name>
<protein>
    <submittedName>
        <fullName evidence="1">Sulfite exporter TauE/SafE family protein</fullName>
    </submittedName>
</protein>
<evidence type="ECO:0000313" key="2">
    <source>
        <dbReference type="Proteomes" id="UP000271650"/>
    </source>
</evidence>
<keyword evidence="2" id="KW-1185">Reference proteome</keyword>
<accession>A0ACD5HRL3</accession>